<keyword evidence="7" id="KW-1133">Transmembrane helix</keyword>
<evidence type="ECO:0000256" key="5">
    <source>
        <dbReference type="ARBA" id="ARBA00022777"/>
    </source>
</evidence>
<evidence type="ECO:0000259" key="8">
    <source>
        <dbReference type="PROSITE" id="PS50109"/>
    </source>
</evidence>
<dbReference type="EC" id="2.7.13.3" evidence="2"/>
<dbReference type="InterPro" id="IPR036890">
    <property type="entry name" value="HATPase_C_sf"/>
</dbReference>
<dbReference type="SMART" id="SM00388">
    <property type="entry name" value="HisKA"/>
    <property type="match status" value="1"/>
</dbReference>
<evidence type="ECO:0000313" key="12">
    <source>
        <dbReference type="Proteomes" id="UP000319004"/>
    </source>
</evidence>
<evidence type="ECO:0000256" key="7">
    <source>
        <dbReference type="SAM" id="Phobius"/>
    </source>
</evidence>
<dbReference type="InterPro" id="IPR035965">
    <property type="entry name" value="PAS-like_dom_sf"/>
</dbReference>
<organism evidence="11 12">
    <name type="scientific">Stieleria neptunia</name>
    <dbReference type="NCBI Taxonomy" id="2527979"/>
    <lineage>
        <taxon>Bacteria</taxon>
        <taxon>Pseudomonadati</taxon>
        <taxon>Planctomycetota</taxon>
        <taxon>Planctomycetia</taxon>
        <taxon>Pirellulales</taxon>
        <taxon>Pirellulaceae</taxon>
        <taxon>Stieleria</taxon>
    </lineage>
</organism>
<dbReference type="NCBIfam" id="TIGR00229">
    <property type="entry name" value="sensory_box"/>
    <property type="match status" value="1"/>
</dbReference>
<dbReference type="Pfam" id="PF17159">
    <property type="entry name" value="MASE3"/>
    <property type="match status" value="1"/>
</dbReference>
<dbReference type="InterPro" id="IPR005467">
    <property type="entry name" value="His_kinase_dom"/>
</dbReference>
<dbReference type="PANTHER" id="PTHR43304">
    <property type="entry name" value="PHYTOCHROME-LIKE PROTEIN CPH1"/>
    <property type="match status" value="1"/>
</dbReference>
<feature type="domain" description="PAS" evidence="9">
    <location>
        <begin position="294"/>
        <end position="335"/>
    </location>
</feature>
<feature type="transmembrane region" description="Helical" evidence="7">
    <location>
        <begin position="112"/>
        <end position="133"/>
    </location>
</feature>
<feature type="transmembrane region" description="Helical" evidence="7">
    <location>
        <begin position="209"/>
        <end position="227"/>
    </location>
</feature>
<keyword evidence="3" id="KW-0597">Phosphoprotein</keyword>
<evidence type="ECO:0000256" key="3">
    <source>
        <dbReference type="ARBA" id="ARBA00022553"/>
    </source>
</evidence>
<evidence type="ECO:0000259" key="9">
    <source>
        <dbReference type="PROSITE" id="PS50112"/>
    </source>
</evidence>
<dbReference type="PRINTS" id="PR00344">
    <property type="entry name" value="BCTRLSENSOR"/>
</dbReference>
<dbReference type="InterPro" id="IPR003661">
    <property type="entry name" value="HisK_dim/P_dom"/>
</dbReference>
<protein>
    <recommendedName>
        <fullName evidence="2">histidine kinase</fullName>
        <ecNumber evidence="2">2.7.13.3</ecNumber>
    </recommendedName>
</protein>
<dbReference type="AlphaFoldDB" id="A0A518HS86"/>
<dbReference type="FunFam" id="3.30.565.10:FF:000006">
    <property type="entry name" value="Sensor histidine kinase WalK"/>
    <property type="match status" value="1"/>
</dbReference>
<dbReference type="KEGG" id="snep:Enr13x_35670"/>
<dbReference type="Proteomes" id="UP000319004">
    <property type="component" value="Chromosome"/>
</dbReference>
<feature type="domain" description="Histidine kinase" evidence="8">
    <location>
        <begin position="446"/>
        <end position="658"/>
    </location>
</feature>
<keyword evidence="4 11" id="KW-0808">Transferase</keyword>
<dbReference type="Pfam" id="PF00512">
    <property type="entry name" value="HisKA"/>
    <property type="match status" value="1"/>
</dbReference>
<dbReference type="PANTHER" id="PTHR43304:SF1">
    <property type="entry name" value="PAC DOMAIN-CONTAINING PROTEIN"/>
    <property type="match status" value="1"/>
</dbReference>
<dbReference type="SUPFAM" id="SSF55785">
    <property type="entry name" value="PYP-like sensor domain (PAS domain)"/>
    <property type="match status" value="1"/>
</dbReference>
<evidence type="ECO:0000313" key="11">
    <source>
        <dbReference type="EMBL" id="QDV43710.1"/>
    </source>
</evidence>
<name>A0A518HS86_9BACT</name>
<evidence type="ECO:0000256" key="4">
    <source>
        <dbReference type="ARBA" id="ARBA00022679"/>
    </source>
</evidence>
<dbReference type="CDD" id="cd00082">
    <property type="entry name" value="HisKA"/>
    <property type="match status" value="1"/>
</dbReference>
<feature type="transmembrane region" description="Helical" evidence="7">
    <location>
        <begin position="54"/>
        <end position="76"/>
    </location>
</feature>
<evidence type="ECO:0000259" key="10">
    <source>
        <dbReference type="PROSITE" id="PS50113"/>
    </source>
</evidence>
<sequence length="658" mass="73480">MTSPGSSSVDAEQKTAELVGTLWIILVASLSVHVLTLVAARWQFADLSWPQEPFHSSVEMAGAIVALGVAWMLVSLERLQSGTSYNTWIASALVGMGVLDGLHAMVHQGATFVWLHSLATVTGGLLFAMVWLPQDRKRQTQSWPWIVLCLSLTVGVGSILLGDYLPKMTEGSQFTPLAQQMNIGGGLLMFAAAVRMVLTYRKTGNQDDLLFCLHCTLFGAAAVMFQQSKLWDLPWWGWHFLRLVAYGVALWFVIKTDARTARALQRRAADQARVEALKENAEQLKQTNAKLRREQFLINSLVNTIPDAVFFKDRQGRILRANQAMARDAGFDHPDELIGKTDEQIWAGELHSETAVDEQKIMETGEAIVNKEEMPMRSGGPQRWVLVTKMPLYDEENQITGLFGVARDITEIKLQELERERQADALAKAKEALERSNADLQQFAYVASHDLQEPLRAVAGHCQLLEMALADNSDERVNKFLRHAVDGAKRMQQLINNLLDYSRVQSRGREMVAVDMHGVVDDAMKNLAVAIEEHDAVIQIDDLPRIKGDRGQLVQLFQNLIGNAIKFCGDDAPSLRIAAEREADRWRFSVRDNGIGLEAEYQDRIFVIFQRLHGRSQYPGTGLGLAIAKRIVERHGGRIWVQSEPGSGSTFFFTLLPA</sequence>
<keyword evidence="7" id="KW-0472">Membrane</keyword>
<dbReference type="InterPro" id="IPR000700">
    <property type="entry name" value="PAS-assoc_C"/>
</dbReference>
<accession>A0A518HS86</accession>
<evidence type="ECO:0000256" key="2">
    <source>
        <dbReference type="ARBA" id="ARBA00012438"/>
    </source>
</evidence>
<feature type="transmembrane region" description="Helical" evidence="7">
    <location>
        <begin position="145"/>
        <end position="165"/>
    </location>
</feature>
<dbReference type="InterPro" id="IPR052162">
    <property type="entry name" value="Sensor_kinase/Photoreceptor"/>
</dbReference>
<feature type="transmembrane region" description="Helical" evidence="7">
    <location>
        <begin position="233"/>
        <end position="254"/>
    </location>
</feature>
<feature type="transmembrane region" description="Helical" evidence="7">
    <location>
        <begin position="177"/>
        <end position="197"/>
    </location>
</feature>
<dbReference type="CDD" id="cd00130">
    <property type="entry name" value="PAS"/>
    <property type="match status" value="1"/>
</dbReference>
<dbReference type="Gene3D" id="1.10.287.130">
    <property type="match status" value="1"/>
</dbReference>
<dbReference type="OrthoDB" id="231918at2"/>
<keyword evidence="5" id="KW-0418">Kinase</keyword>
<dbReference type="Gene3D" id="3.30.450.20">
    <property type="entry name" value="PAS domain"/>
    <property type="match status" value="1"/>
</dbReference>
<feature type="domain" description="PAC" evidence="10">
    <location>
        <begin position="369"/>
        <end position="421"/>
    </location>
</feature>
<dbReference type="InterPro" id="IPR033425">
    <property type="entry name" value="MASE3"/>
</dbReference>
<dbReference type="CDD" id="cd16921">
    <property type="entry name" value="HATPase_FilI-like"/>
    <property type="match status" value="1"/>
</dbReference>
<dbReference type="InterPro" id="IPR036097">
    <property type="entry name" value="HisK_dim/P_sf"/>
</dbReference>
<keyword evidence="12" id="KW-1185">Reference proteome</keyword>
<dbReference type="SMART" id="SM00387">
    <property type="entry name" value="HATPase_c"/>
    <property type="match status" value="1"/>
</dbReference>
<evidence type="ECO:0000256" key="6">
    <source>
        <dbReference type="SAM" id="Coils"/>
    </source>
</evidence>
<dbReference type="RefSeq" id="WP_145388002.1">
    <property type="nucleotide sequence ID" value="NZ_CP037423.1"/>
</dbReference>
<dbReference type="GO" id="GO:0000155">
    <property type="term" value="F:phosphorelay sensor kinase activity"/>
    <property type="evidence" value="ECO:0007669"/>
    <property type="project" value="InterPro"/>
</dbReference>
<dbReference type="InterPro" id="IPR003594">
    <property type="entry name" value="HATPase_dom"/>
</dbReference>
<dbReference type="Pfam" id="PF08448">
    <property type="entry name" value="PAS_4"/>
    <property type="match status" value="1"/>
</dbReference>
<feature type="coiled-coil region" evidence="6">
    <location>
        <begin position="267"/>
        <end position="294"/>
    </location>
</feature>
<feature type="transmembrane region" description="Helical" evidence="7">
    <location>
        <begin position="88"/>
        <end position="106"/>
    </location>
</feature>
<dbReference type="EMBL" id="CP037423">
    <property type="protein sequence ID" value="QDV43710.1"/>
    <property type="molecule type" value="Genomic_DNA"/>
</dbReference>
<proteinExistence type="predicted"/>
<dbReference type="Pfam" id="PF02518">
    <property type="entry name" value="HATPase_c"/>
    <property type="match status" value="1"/>
</dbReference>
<dbReference type="InterPro" id="IPR013656">
    <property type="entry name" value="PAS_4"/>
</dbReference>
<dbReference type="InterPro" id="IPR004358">
    <property type="entry name" value="Sig_transdc_His_kin-like_C"/>
</dbReference>
<dbReference type="SUPFAM" id="SSF55874">
    <property type="entry name" value="ATPase domain of HSP90 chaperone/DNA topoisomerase II/histidine kinase"/>
    <property type="match status" value="1"/>
</dbReference>
<comment type="catalytic activity">
    <reaction evidence="1">
        <text>ATP + protein L-histidine = ADP + protein N-phospho-L-histidine.</text>
        <dbReference type="EC" id="2.7.13.3"/>
    </reaction>
</comment>
<dbReference type="PROSITE" id="PS50112">
    <property type="entry name" value="PAS"/>
    <property type="match status" value="1"/>
</dbReference>
<evidence type="ECO:0000256" key="1">
    <source>
        <dbReference type="ARBA" id="ARBA00000085"/>
    </source>
</evidence>
<dbReference type="SUPFAM" id="SSF47384">
    <property type="entry name" value="Homodimeric domain of signal transducing histidine kinase"/>
    <property type="match status" value="1"/>
</dbReference>
<feature type="transmembrane region" description="Helical" evidence="7">
    <location>
        <begin position="21"/>
        <end position="42"/>
    </location>
</feature>
<reference evidence="11 12" key="1">
    <citation type="submission" date="2019-03" db="EMBL/GenBank/DDBJ databases">
        <title>Deep-cultivation of Planctomycetes and their phenomic and genomic characterization uncovers novel biology.</title>
        <authorList>
            <person name="Wiegand S."/>
            <person name="Jogler M."/>
            <person name="Boedeker C."/>
            <person name="Pinto D."/>
            <person name="Vollmers J."/>
            <person name="Rivas-Marin E."/>
            <person name="Kohn T."/>
            <person name="Peeters S.H."/>
            <person name="Heuer A."/>
            <person name="Rast P."/>
            <person name="Oberbeckmann S."/>
            <person name="Bunk B."/>
            <person name="Jeske O."/>
            <person name="Meyerdierks A."/>
            <person name="Storesund J.E."/>
            <person name="Kallscheuer N."/>
            <person name="Luecker S."/>
            <person name="Lage O.M."/>
            <person name="Pohl T."/>
            <person name="Merkel B.J."/>
            <person name="Hornburger P."/>
            <person name="Mueller R.-W."/>
            <person name="Bruemmer F."/>
            <person name="Labrenz M."/>
            <person name="Spormann A.M."/>
            <person name="Op den Camp H."/>
            <person name="Overmann J."/>
            <person name="Amann R."/>
            <person name="Jetten M.S.M."/>
            <person name="Mascher T."/>
            <person name="Medema M.H."/>
            <person name="Devos D.P."/>
            <person name="Kaster A.-K."/>
            <person name="Ovreas L."/>
            <person name="Rohde M."/>
            <person name="Galperin M.Y."/>
            <person name="Jogler C."/>
        </authorList>
    </citation>
    <scope>NUCLEOTIDE SEQUENCE [LARGE SCALE GENOMIC DNA]</scope>
    <source>
        <strain evidence="11 12">Enr13</strain>
    </source>
</reference>
<gene>
    <name evidence="11" type="primary">cph1_2</name>
    <name evidence="11" type="ORF">Enr13x_35670</name>
</gene>
<keyword evidence="7" id="KW-0812">Transmembrane</keyword>
<keyword evidence="6" id="KW-0175">Coiled coil</keyword>
<dbReference type="Gene3D" id="3.30.565.10">
    <property type="entry name" value="Histidine kinase-like ATPase, C-terminal domain"/>
    <property type="match status" value="1"/>
</dbReference>
<feature type="coiled-coil region" evidence="6">
    <location>
        <begin position="412"/>
        <end position="439"/>
    </location>
</feature>
<dbReference type="PROSITE" id="PS50113">
    <property type="entry name" value="PAC"/>
    <property type="match status" value="1"/>
</dbReference>
<dbReference type="PROSITE" id="PS50109">
    <property type="entry name" value="HIS_KIN"/>
    <property type="match status" value="1"/>
</dbReference>
<dbReference type="InterPro" id="IPR000014">
    <property type="entry name" value="PAS"/>
</dbReference>